<reference evidence="1 2" key="1">
    <citation type="submission" date="2007-01" db="EMBL/GenBank/DDBJ databases">
        <authorList>
            <person name="Haygood M."/>
            <person name="Podell S."/>
            <person name="Anderson C."/>
            <person name="Hopkinson B."/>
            <person name="Roe K."/>
            <person name="Barbeau K."/>
            <person name="Gaasterland T."/>
            <person name="Ferriera S."/>
            <person name="Johnson J."/>
            <person name="Kravitz S."/>
            <person name="Beeson K."/>
            <person name="Sutton G."/>
            <person name="Rogers Y.-H."/>
            <person name="Friedman R."/>
            <person name="Frazier M."/>
            <person name="Venter J.C."/>
        </authorList>
    </citation>
    <scope>NUCLEOTIDE SEQUENCE [LARGE SCALE GENOMIC DNA]</scope>
    <source>
        <strain evidence="1 2">ATCC 23134</strain>
    </source>
</reference>
<proteinExistence type="predicted"/>
<dbReference type="AlphaFoldDB" id="A1ZEE3"/>
<keyword evidence="2" id="KW-1185">Reference proteome</keyword>
<evidence type="ECO:0000313" key="2">
    <source>
        <dbReference type="Proteomes" id="UP000004095"/>
    </source>
</evidence>
<sequence length="99" mass="11481">MKVKYNNKFQQSLEDLFKNIGYMVRYEKGNFKSGYCILKNNSVVVINKYFTQEGKINCLIDILRQIPFDQCNLNEADQKLYEGLMSLPSKNNNSAVGKE</sequence>
<dbReference type="OrthoDB" id="1524666at2"/>
<accession>A1ZEE3</accession>
<protein>
    <submittedName>
        <fullName evidence="1">Uncharacterized protein</fullName>
    </submittedName>
</protein>
<gene>
    <name evidence="1" type="ORF">M23134_04284</name>
</gene>
<evidence type="ECO:0000313" key="1">
    <source>
        <dbReference type="EMBL" id="EAY31451.1"/>
    </source>
</evidence>
<organism evidence="1 2">
    <name type="scientific">Microscilla marina ATCC 23134</name>
    <dbReference type="NCBI Taxonomy" id="313606"/>
    <lineage>
        <taxon>Bacteria</taxon>
        <taxon>Pseudomonadati</taxon>
        <taxon>Bacteroidota</taxon>
        <taxon>Cytophagia</taxon>
        <taxon>Cytophagales</taxon>
        <taxon>Microscillaceae</taxon>
        <taxon>Microscilla</taxon>
    </lineage>
</organism>
<dbReference type="EMBL" id="AAWS01000003">
    <property type="protein sequence ID" value="EAY31451.1"/>
    <property type="molecule type" value="Genomic_DNA"/>
</dbReference>
<name>A1ZEE3_MICM2</name>
<dbReference type="Proteomes" id="UP000004095">
    <property type="component" value="Unassembled WGS sequence"/>
</dbReference>
<dbReference type="RefSeq" id="WP_002694031.1">
    <property type="nucleotide sequence ID" value="NZ_AAWS01000003.1"/>
</dbReference>
<dbReference type="eggNOG" id="ENOG5032ZSH">
    <property type="taxonomic scope" value="Bacteria"/>
</dbReference>
<comment type="caution">
    <text evidence="1">The sequence shown here is derived from an EMBL/GenBank/DDBJ whole genome shotgun (WGS) entry which is preliminary data.</text>
</comment>